<dbReference type="PANTHER" id="PTHR21716">
    <property type="entry name" value="TRANSMEMBRANE PROTEIN"/>
    <property type="match status" value="1"/>
</dbReference>
<evidence type="ECO:0000313" key="7">
    <source>
        <dbReference type="EMBL" id="MBB5284629.1"/>
    </source>
</evidence>
<sequence>MSPANNTSPTFNNRIRQVLLLLLVVGMAVLLMRELYVFFPGFLGAVTVYILSRNWYRYLTKKKSWNKSLTALLFMLAFLLCVVLPIYLAVQLLFAKISGLFTNPQDVMDGLRSISAQLRAWTGQDLLSQERIQEIQKVGANLIPALLNSSATMLGNLFMILFLSFYMLTNGEFLEKKLSTKIALRKENIAILADETNKMVKANALGIPLISLIQGLVAMGGYWIFGLDDFVLFGFLTGIFAFFPIVGTALIWIPLVIYLFSSGETGAGIGLAIYGAVVIGNIDYVARISFLKTIGDVHPITTILGLIVGLQLFGFWGFIFGPLLISYFILLFKIYTSEFGHMETQNESRE</sequence>
<name>A0A840TYB0_9BACT</name>
<dbReference type="RefSeq" id="WP_184174547.1">
    <property type="nucleotide sequence ID" value="NZ_JACHGF010000003.1"/>
</dbReference>
<organism evidence="7 8">
    <name type="scientific">Rhabdobacter roseus</name>
    <dbReference type="NCBI Taxonomy" id="1655419"/>
    <lineage>
        <taxon>Bacteria</taxon>
        <taxon>Pseudomonadati</taxon>
        <taxon>Bacteroidota</taxon>
        <taxon>Cytophagia</taxon>
        <taxon>Cytophagales</taxon>
        <taxon>Cytophagaceae</taxon>
        <taxon>Rhabdobacter</taxon>
    </lineage>
</organism>
<evidence type="ECO:0000256" key="3">
    <source>
        <dbReference type="ARBA" id="ARBA00022692"/>
    </source>
</evidence>
<evidence type="ECO:0000256" key="5">
    <source>
        <dbReference type="ARBA" id="ARBA00023136"/>
    </source>
</evidence>
<evidence type="ECO:0000256" key="4">
    <source>
        <dbReference type="ARBA" id="ARBA00022989"/>
    </source>
</evidence>
<feature type="transmembrane region" description="Helical" evidence="6">
    <location>
        <begin position="205"/>
        <end position="225"/>
    </location>
</feature>
<proteinExistence type="inferred from homology"/>
<keyword evidence="4 6" id="KW-1133">Transmembrane helix</keyword>
<keyword evidence="5 6" id="KW-0472">Membrane</keyword>
<evidence type="ECO:0000313" key="8">
    <source>
        <dbReference type="Proteomes" id="UP000557307"/>
    </source>
</evidence>
<comment type="similarity">
    <text evidence="2">Belongs to the autoinducer-2 exporter (AI-2E) (TC 2.A.86) family.</text>
</comment>
<evidence type="ECO:0000256" key="1">
    <source>
        <dbReference type="ARBA" id="ARBA00004141"/>
    </source>
</evidence>
<dbReference type="Proteomes" id="UP000557307">
    <property type="component" value="Unassembled WGS sequence"/>
</dbReference>
<dbReference type="GO" id="GO:0016020">
    <property type="term" value="C:membrane"/>
    <property type="evidence" value="ECO:0007669"/>
    <property type="project" value="UniProtKB-SubCell"/>
</dbReference>
<dbReference type="AlphaFoldDB" id="A0A840TYB0"/>
<feature type="transmembrane region" description="Helical" evidence="6">
    <location>
        <begin position="151"/>
        <end position="169"/>
    </location>
</feature>
<comment type="subcellular location">
    <subcellularLocation>
        <location evidence="1">Membrane</location>
        <topology evidence="1">Multi-pass membrane protein</topology>
    </subcellularLocation>
</comment>
<gene>
    <name evidence="7" type="ORF">HNQ92_002772</name>
</gene>
<protein>
    <submittedName>
        <fullName evidence="7">Putative PurR-regulated permease PerM</fullName>
    </submittedName>
</protein>
<keyword evidence="3 6" id="KW-0812">Transmembrane</keyword>
<dbReference type="Pfam" id="PF01594">
    <property type="entry name" value="AI-2E_transport"/>
    <property type="match status" value="1"/>
</dbReference>
<feature type="transmembrane region" description="Helical" evidence="6">
    <location>
        <begin position="20"/>
        <end position="51"/>
    </location>
</feature>
<feature type="transmembrane region" description="Helical" evidence="6">
    <location>
        <begin position="306"/>
        <end position="332"/>
    </location>
</feature>
<dbReference type="PANTHER" id="PTHR21716:SF4">
    <property type="entry name" value="TRANSMEMBRANE PROTEIN 245"/>
    <property type="match status" value="1"/>
</dbReference>
<comment type="caution">
    <text evidence="7">The sequence shown here is derived from an EMBL/GenBank/DDBJ whole genome shotgun (WGS) entry which is preliminary data.</text>
</comment>
<keyword evidence="8" id="KW-1185">Reference proteome</keyword>
<feature type="transmembrane region" description="Helical" evidence="6">
    <location>
        <begin position="72"/>
        <end position="94"/>
    </location>
</feature>
<feature type="transmembrane region" description="Helical" evidence="6">
    <location>
        <begin position="267"/>
        <end position="286"/>
    </location>
</feature>
<evidence type="ECO:0000256" key="6">
    <source>
        <dbReference type="SAM" id="Phobius"/>
    </source>
</evidence>
<accession>A0A840TYB0</accession>
<dbReference type="InterPro" id="IPR002549">
    <property type="entry name" value="AI-2E-like"/>
</dbReference>
<evidence type="ECO:0000256" key="2">
    <source>
        <dbReference type="ARBA" id="ARBA00009773"/>
    </source>
</evidence>
<feature type="transmembrane region" description="Helical" evidence="6">
    <location>
        <begin position="231"/>
        <end position="260"/>
    </location>
</feature>
<dbReference type="EMBL" id="JACHGF010000003">
    <property type="protein sequence ID" value="MBB5284629.1"/>
    <property type="molecule type" value="Genomic_DNA"/>
</dbReference>
<reference evidence="7 8" key="1">
    <citation type="submission" date="2020-08" db="EMBL/GenBank/DDBJ databases">
        <title>Genomic Encyclopedia of Type Strains, Phase IV (KMG-IV): sequencing the most valuable type-strain genomes for metagenomic binning, comparative biology and taxonomic classification.</title>
        <authorList>
            <person name="Goeker M."/>
        </authorList>
    </citation>
    <scope>NUCLEOTIDE SEQUENCE [LARGE SCALE GENOMIC DNA]</scope>
    <source>
        <strain evidence="7 8">DSM 105074</strain>
    </source>
</reference>